<dbReference type="RefSeq" id="XP_002506915.1">
    <property type="nucleotide sequence ID" value="XM_002506869.1"/>
</dbReference>
<dbReference type="KEGG" id="mis:MICPUN_53618"/>
<dbReference type="InterPro" id="IPR001680">
    <property type="entry name" value="WD40_rpt"/>
</dbReference>
<dbReference type="PROSITE" id="PS50082">
    <property type="entry name" value="WD_REPEATS_2"/>
    <property type="match status" value="1"/>
</dbReference>
<sequence>MRIGLDESADGAVPSLAKCCDALPAGEAVTAVRALPGGRLFVGGARRARVWINELDGRGWEEVGELELDGAVVAANFDAGSSVGRGVHAGSNPNPNPKPEPWGVVTTSAGSAWLVEIATGTARALVQAHPLDVAHASLKTLGHRTCLATTSVDGTVRVWDCAAGAKVLEVHADVSSLSTRATRAVVSPDGTRLCMGCGDGGVAVVAVGAGVGGAAPGVQGPVRHARAHPSGAAVVHASFLRTTEASFESGQGRPVLSRLLTVAADGSISLTDVASCECSQLFPGLSNSSGDSNASGDPVVAAAVSEPAVGSGEILIALARASSLQTVSVTIGTKSELRSTFKPTPRGTYVTSPGMCAWSETNRGVCYYASRATGGRVVQFDAIKGEVIGVIECDAGAGSGGPWCVAVTERKGRDALAVGTARGVEFVSVNGDGVGVSGEVSGRKQRSGTCAMANGARHVAWTDDGADAWVCSGTCAYLVADPFGQLESNR</sequence>
<dbReference type="EMBL" id="CP001334">
    <property type="protein sequence ID" value="ACO68173.1"/>
    <property type="molecule type" value="Genomic_DNA"/>
</dbReference>
<gene>
    <name evidence="2" type="ORF">MICPUN_53618</name>
</gene>
<keyword evidence="1" id="KW-0853">WD repeat</keyword>
<organism evidence="2 3">
    <name type="scientific">Micromonas commoda (strain RCC299 / NOUM17 / CCMP2709)</name>
    <name type="common">Picoplanktonic green alga</name>
    <dbReference type="NCBI Taxonomy" id="296587"/>
    <lineage>
        <taxon>Eukaryota</taxon>
        <taxon>Viridiplantae</taxon>
        <taxon>Chlorophyta</taxon>
        <taxon>Mamiellophyceae</taxon>
        <taxon>Mamiellales</taxon>
        <taxon>Mamiellaceae</taxon>
        <taxon>Micromonas</taxon>
    </lineage>
</organism>
<keyword evidence="3" id="KW-1185">Reference proteome</keyword>
<dbReference type="Gene3D" id="2.130.10.10">
    <property type="entry name" value="YVTN repeat-like/Quinoprotein amine dehydrogenase"/>
    <property type="match status" value="1"/>
</dbReference>
<feature type="repeat" description="WD" evidence="1">
    <location>
        <begin position="147"/>
        <end position="169"/>
    </location>
</feature>
<reference evidence="2 3" key="1">
    <citation type="journal article" date="2009" name="Science">
        <title>Green evolution and dynamic adaptations revealed by genomes of the marine picoeukaryotes Micromonas.</title>
        <authorList>
            <person name="Worden A.Z."/>
            <person name="Lee J.H."/>
            <person name="Mock T."/>
            <person name="Rouze P."/>
            <person name="Simmons M.P."/>
            <person name="Aerts A.L."/>
            <person name="Allen A.E."/>
            <person name="Cuvelier M.L."/>
            <person name="Derelle E."/>
            <person name="Everett M.V."/>
            <person name="Foulon E."/>
            <person name="Grimwood J."/>
            <person name="Gundlach H."/>
            <person name="Henrissat B."/>
            <person name="Napoli C."/>
            <person name="McDonald S.M."/>
            <person name="Parker M.S."/>
            <person name="Rombauts S."/>
            <person name="Salamov A."/>
            <person name="Von Dassow P."/>
            <person name="Badger J.H."/>
            <person name="Coutinho P.M."/>
            <person name="Demir E."/>
            <person name="Dubchak I."/>
            <person name="Gentemann C."/>
            <person name="Eikrem W."/>
            <person name="Gready J.E."/>
            <person name="John U."/>
            <person name="Lanier W."/>
            <person name="Lindquist E.A."/>
            <person name="Lucas S."/>
            <person name="Mayer K.F."/>
            <person name="Moreau H."/>
            <person name="Not F."/>
            <person name="Otillar R."/>
            <person name="Panaud O."/>
            <person name="Pangilinan J."/>
            <person name="Paulsen I."/>
            <person name="Piegu B."/>
            <person name="Poliakov A."/>
            <person name="Robbens S."/>
            <person name="Schmutz J."/>
            <person name="Toulza E."/>
            <person name="Wyss T."/>
            <person name="Zelensky A."/>
            <person name="Zhou K."/>
            <person name="Armbrust E.V."/>
            <person name="Bhattacharya D."/>
            <person name="Goodenough U.W."/>
            <person name="Van de Peer Y."/>
            <person name="Grigoriev I.V."/>
        </authorList>
    </citation>
    <scope>NUCLEOTIDE SEQUENCE [LARGE SCALE GENOMIC DNA]</scope>
    <source>
        <strain evidence="3">RCC299 / NOUM17</strain>
    </source>
</reference>
<name>C1EJF3_MICCC</name>
<dbReference type="InParanoid" id="C1EJF3"/>
<evidence type="ECO:0000313" key="3">
    <source>
        <dbReference type="Proteomes" id="UP000002009"/>
    </source>
</evidence>
<dbReference type="InterPro" id="IPR015943">
    <property type="entry name" value="WD40/YVTN_repeat-like_dom_sf"/>
</dbReference>
<evidence type="ECO:0000256" key="1">
    <source>
        <dbReference type="PROSITE-ProRule" id="PRU00221"/>
    </source>
</evidence>
<dbReference type="Pfam" id="PF00400">
    <property type="entry name" value="WD40"/>
    <property type="match status" value="1"/>
</dbReference>
<dbReference type="AlphaFoldDB" id="C1EJF3"/>
<dbReference type="OrthoDB" id="10646177at2759"/>
<proteinExistence type="predicted"/>
<dbReference type="SUPFAM" id="SSF69322">
    <property type="entry name" value="Tricorn protease domain 2"/>
    <property type="match status" value="1"/>
</dbReference>
<accession>C1EJF3</accession>
<evidence type="ECO:0000313" key="2">
    <source>
        <dbReference type="EMBL" id="ACO68173.1"/>
    </source>
</evidence>
<dbReference type="GeneID" id="8249706"/>
<dbReference type="STRING" id="296587.C1EJF3"/>
<protein>
    <submittedName>
        <fullName evidence="2">Uncharacterized protein</fullName>
    </submittedName>
</protein>
<dbReference type="Proteomes" id="UP000002009">
    <property type="component" value="Chromosome 16"/>
</dbReference>